<dbReference type="EMBL" id="BNJF01000001">
    <property type="protein sequence ID" value="GHO44862.1"/>
    <property type="molecule type" value="Genomic_DNA"/>
</dbReference>
<comment type="caution">
    <text evidence="1">The sequence shown here is derived from an EMBL/GenBank/DDBJ whole genome shotgun (WGS) entry which is preliminary data.</text>
</comment>
<organism evidence="1 2">
    <name type="scientific">Ktedonospora formicarum</name>
    <dbReference type="NCBI Taxonomy" id="2778364"/>
    <lineage>
        <taxon>Bacteria</taxon>
        <taxon>Bacillati</taxon>
        <taxon>Chloroflexota</taxon>
        <taxon>Ktedonobacteria</taxon>
        <taxon>Ktedonobacterales</taxon>
        <taxon>Ktedonobacteraceae</taxon>
        <taxon>Ktedonospora</taxon>
    </lineage>
</organism>
<dbReference type="AlphaFoldDB" id="A0A8J3MQF7"/>
<accession>A0A8J3MQF7</accession>
<dbReference type="Proteomes" id="UP000612362">
    <property type="component" value="Unassembled WGS sequence"/>
</dbReference>
<dbReference type="RefSeq" id="WP_220194229.1">
    <property type="nucleotide sequence ID" value="NZ_BNJF01000001.1"/>
</dbReference>
<sequence>MSMQRPEEIMAIRYQETRQMAEQCCYDDAIVRLKGPGASRRAIASVGRCIVALGKKMEAAERSRHYVPNWG</sequence>
<evidence type="ECO:0000313" key="1">
    <source>
        <dbReference type="EMBL" id="GHO44862.1"/>
    </source>
</evidence>
<proteinExistence type="predicted"/>
<reference evidence="1" key="1">
    <citation type="submission" date="2020-10" db="EMBL/GenBank/DDBJ databases">
        <title>Taxonomic study of unclassified bacteria belonging to the class Ktedonobacteria.</title>
        <authorList>
            <person name="Yabe S."/>
            <person name="Wang C.M."/>
            <person name="Zheng Y."/>
            <person name="Sakai Y."/>
            <person name="Cavaletti L."/>
            <person name="Monciardini P."/>
            <person name="Donadio S."/>
        </authorList>
    </citation>
    <scope>NUCLEOTIDE SEQUENCE</scope>
    <source>
        <strain evidence="1">SOSP1-1</strain>
    </source>
</reference>
<evidence type="ECO:0000313" key="2">
    <source>
        <dbReference type="Proteomes" id="UP000612362"/>
    </source>
</evidence>
<keyword evidence="2" id="KW-1185">Reference proteome</keyword>
<gene>
    <name evidence="1" type="ORF">KSX_30250</name>
</gene>
<name>A0A8J3MQF7_9CHLR</name>
<protein>
    <submittedName>
        <fullName evidence="1">Uncharacterized protein</fullName>
    </submittedName>
</protein>